<evidence type="ECO:0000313" key="9">
    <source>
        <dbReference type="Proteomes" id="UP000664521"/>
    </source>
</evidence>
<dbReference type="Gene3D" id="1.20.1250.20">
    <property type="entry name" value="MFS general substrate transporter like domains"/>
    <property type="match status" value="2"/>
</dbReference>
<keyword evidence="3 6" id="KW-1133">Transmembrane helix</keyword>
<evidence type="ECO:0000256" key="3">
    <source>
        <dbReference type="ARBA" id="ARBA00022989"/>
    </source>
</evidence>
<dbReference type="GO" id="GO:0022857">
    <property type="term" value="F:transmembrane transporter activity"/>
    <property type="evidence" value="ECO:0007669"/>
    <property type="project" value="InterPro"/>
</dbReference>
<evidence type="ECO:0000256" key="4">
    <source>
        <dbReference type="ARBA" id="ARBA00023136"/>
    </source>
</evidence>
<dbReference type="PROSITE" id="PS50850">
    <property type="entry name" value="MFS"/>
    <property type="match status" value="1"/>
</dbReference>
<dbReference type="InterPro" id="IPR005829">
    <property type="entry name" value="Sugar_transporter_CS"/>
</dbReference>
<dbReference type="PROSITE" id="PS00216">
    <property type="entry name" value="SUGAR_TRANSPORT_1"/>
    <property type="match status" value="1"/>
</dbReference>
<dbReference type="CDD" id="cd17364">
    <property type="entry name" value="MFS_PhT"/>
    <property type="match status" value="1"/>
</dbReference>
<dbReference type="InterPro" id="IPR005828">
    <property type="entry name" value="MFS_sugar_transport-like"/>
</dbReference>
<dbReference type="SUPFAM" id="SSF103473">
    <property type="entry name" value="MFS general substrate transporter"/>
    <property type="match status" value="1"/>
</dbReference>
<dbReference type="InterPro" id="IPR020846">
    <property type="entry name" value="MFS_dom"/>
</dbReference>
<accession>A0A8H3FZ77</accession>
<feature type="transmembrane region" description="Helical" evidence="6">
    <location>
        <begin position="195"/>
        <end position="214"/>
    </location>
</feature>
<feature type="transmembrane region" description="Helical" evidence="6">
    <location>
        <begin position="148"/>
        <end position="174"/>
    </location>
</feature>
<feature type="transmembrane region" description="Helical" evidence="6">
    <location>
        <begin position="124"/>
        <end position="142"/>
    </location>
</feature>
<comment type="caution">
    <text evidence="8">The sequence shown here is derived from an EMBL/GenBank/DDBJ whole genome shotgun (WGS) entry which is preliminary data.</text>
</comment>
<dbReference type="OrthoDB" id="433512at2759"/>
<dbReference type="GO" id="GO:0016020">
    <property type="term" value="C:membrane"/>
    <property type="evidence" value="ECO:0007669"/>
    <property type="project" value="UniProtKB-SubCell"/>
</dbReference>
<keyword evidence="9" id="KW-1185">Reference proteome</keyword>
<keyword evidence="2 6" id="KW-0812">Transmembrane</keyword>
<feature type="transmembrane region" description="Helical" evidence="6">
    <location>
        <begin position="226"/>
        <end position="244"/>
    </location>
</feature>
<feature type="domain" description="Major facilitator superfamily (MFS) profile" evidence="7">
    <location>
        <begin position="44"/>
        <end position="546"/>
    </location>
</feature>
<dbReference type="EMBL" id="CAJPDS010000079">
    <property type="protein sequence ID" value="CAF9935021.1"/>
    <property type="molecule type" value="Genomic_DNA"/>
</dbReference>
<evidence type="ECO:0000313" key="8">
    <source>
        <dbReference type="EMBL" id="CAF9935021.1"/>
    </source>
</evidence>
<feature type="compositionally biased region" description="Basic and acidic residues" evidence="5">
    <location>
        <begin position="255"/>
        <end position="273"/>
    </location>
</feature>
<feature type="transmembrane region" description="Helical" evidence="6">
    <location>
        <begin position="522"/>
        <end position="542"/>
    </location>
</feature>
<dbReference type="PROSITE" id="PS00217">
    <property type="entry name" value="SUGAR_TRANSPORT_2"/>
    <property type="match status" value="1"/>
</dbReference>
<name>A0A8H3FZ77_9LECA</name>
<feature type="transmembrane region" description="Helical" evidence="6">
    <location>
        <begin position="381"/>
        <end position="403"/>
    </location>
</feature>
<evidence type="ECO:0000256" key="5">
    <source>
        <dbReference type="SAM" id="MobiDB-lite"/>
    </source>
</evidence>
<organism evidence="8 9">
    <name type="scientific">Heterodermia speciosa</name>
    <dbReference type="NCBI Taxonomy" id="116794"/>
    <lineage>
        <taxon>Eukaryota</taxon>
        <taxon>Fungi</taxon>
        <taxon>Dikarya</taxon>
        <taxon>Ascomycota</taxon>
        <taxon>Pezizomycotina</taxon>
        <taxon>Lecanoromycetes</taxon>
        <taxon>OSLEUM clade</taxon>
        <taxon>Lecanoromycetidae</taxon>
        <taxon>Caliciales</taxon>
        <taxon>Physciaceae</taxon>
        <taxon>Heterodermia</taxon>
    </lineage>
</organism>
<keyword evidence="4 6" id="KW-0472">Membrane</keyword>
<protein>
    <submittedName>
        <fullName evidence="8">Inorganic phosphate transporter pho84</fullName>
    </submittedName>
</protein>
<evidence type="ECO:0000259" key="7">
    <source>
        <dbReference type="PROSITE" id="PS50850"/>
    </source>
</evidence>
<feature type="transmembrane region" description="Helical" evidence="6">
    <location>
        <begin position="409"/>
        <end position="427"/>
    </location>
</feature>
<feature type="region of interest" description="Disordered" evidence="5">
    <location>
        <begin position="255"/>
        <end position="288"/>
    </location>
</feature>
<sequence length="567" mass="62376">MVLWQEEAYTRTDAAGNPRSFGQYAEQAPRTSRWQWMTKSDAQLYAVTGAGFFLDSYDLFIVNLVTPIWTYEYWGGLQDRSPHYPPLLRGLVNAAANLGNIVGQLSFGYLGDTYGRRFVYGNELIIGMVGIVMCIALPNSIPTPNLKMAWIFCWRFVLGIGIGGDYPISAAIMAERAHLKRRGQMLGWIFSNQGWGNLTGSIITLILLACFSQALSQEKHYSQLDAVWRLQIGLALIPALITLYPRLTMPEGKKYLESRELNRSPRPDSENSTRSRSTVQSRKSRGKSMDVELIVSDGQGLQAQIDAARADMDAQGQRARFDVFLVYFREWRHLKTLIGTASTWFLLDVAFYGTNLNQSVILSEIGYSSGKDEFDMLRRNAIGNIILAVAGYVPGYFVTIYFIEKLGRRWIQIQGFLITALLFAILAGGYHHIGTAGKFVCLAFTQFFFNFGANTTTFIIPAEVFPSRVRGFAHGASAAAGKTGAILSALLFNYLSGGGGGGNGGNGGRGEHGGNGVMGLRGVLWVFASCCLAGAGITVWAVPETRGRDADAVDWEEWLEKNIGVVG</sequence>
<evidence type="ECO:0000256" key="6">
    <source>
        <dbReference type="SAM" id="Phobius"/>
    </source>
</evidence>
<evidence type="ECO:0000256" key="1">
    <source>
        <dbReference type="ARBA" id="ARBA00004141"/>
    </source>
</evidence>
<dbReference type="InterPro" id="IPR036259">
    <property type="entry name" value="MFS_trans_sf"/>
</dbReference>
<dbReference type="Pfam" id="PF00083">
    <property type="entry name" value="Sugar_tr"/>
    <property type="match status" value="1"/>
</dbReference>
<evidence type="ECO:0000256" key="2">
    <source>
        <dbReference type="ARBA" id="ARBA00022692"/>
    </source>
</evidence>
<proteinExistence type="predicted"/>
<dbReference type="AlphaFoldDB" id="A0A8H3FZ77"/>
<reference evidence="8" key="1">
    <citation type="submission" date="2021-03" db="EMBL/GenBank/DDBJ databases">
        <authorList>
            <person name="Tagirdzhanova G."/>
        </authorList>
    </citation>
    <scope>NUCLEOTIDE SEQUENCE</scope>
</reference>
<comment type="subcellular location">
    <subcellularLocation>
        <location evidence="1">Membrane</location>
        <topology evidence="1">Multi-pass membrane protein</topology>
    </subcellularLocation>
</comment>
<dbReference type="PANTHER" id="PTHR24064">
    <property type="entry name" value="SOLUTE CARRIER FAMILY 22 MEMBER"/>
    <property type="match status" value="1"/>
</dbReference>
<dbReference type="Proteomes" id="UP000664521">
    <property type="component" value="Unassembled WGS sequence"/>
</dbReference>
<feature type="transmembrane region" description="Helical" evidence="6">
    <location>
        <begin position="439"/>
        <end position="460"/>
    </location>
</feature>
<gene>
    <name evidence="8" type="primary">PHO84</name>
    <name evidence="8" type="ORF">HETSPECPRED_009433</name>
</gene>